<dbReference type="EMBL" id="JACQWF010000006">
    <property type="protein sequence ID" value="MBI4594767.1"/>
    <property type="molecule type" value="Genomic_DNA"/>
</dbReference>
<gene>
    <name evidence="2" type="ORF">HY730_00125</name>
</gene>
<proteinExistence type="predicted"/>
<evidence type="ECO:0000313" key="3">
    <source>
        <dbReference type="Proteomes" id="UP000772181"/>
    </source>
</evidence>
<keyword evidence="1" id="KW-0812">Transmembrane</keyword>
<sequence length="81" mass="9570">MEIFNPFKYFTAEQYTNFWQNLFNTVLMGFWGRLFASLSLILAFWCGVVKEKIPLAIIFFSLTIILAHCGGAVKFVFWWLY</sequence>
<evidence type="ECO:0000256" key="1">
    <source>
        <dbReference type="SAM" id="Phobius"/>
    </source>
</evidence>
<name>A0A933LPY5_UNCTE</name>
<dbReference type="Proteomes" id="UP000772181">
    <property type="component" value="Unassembled WGS sequence"/>
</dbReference>
<organism evidence="2 3">
    <name type="scientific">Tectimicrobiota bacterium</name>
    <dbReference type="NCBI Taxonomy" id="2528274"/>
    <lineage>
        <taxon>Bacteria</taxon>
        <taxon>Pseudomonadati</taxon>
        <taxon>Nitrospinota/Tectimicrobiota group</taxon>
        <taxon>Candidatus Tectimicrobiota</taxon>
    </lineage>
</organism>
<feature type="transmembrane region" description="Helical" evidence="1">
    <location>
        <begin position="30"/>
        <end position="48"/>
    </location>
</feature>
<evidence type="ECO:0000313" key="2">
    <source>
        <dbReference type="EMBL" id="MBI4594767.1"/>
    </source>
</evidence>
<accession>A0A933LPY5</accession>
<dbReference type="AlphaFoldDB" id="A0A933LPY5"/>
<keyword evidence="1" id="KW-1133">Transmembrane helix</keyword>
<reference evidence="2" key="1">
    <citation type="submission" date="2020-07" db="EMBL/GenBank/DDBJ databases">
        <title>Huge and variable diversity of episymbiotic CPR bacteria and DPANN archaea in groundwater ecosystems.</title>
        <authorList>
            <person name="He C.Y."/>
            <person name="Keren R."/>
            <person name="Whittaker M."/>
            <person name="Farag I.F."/>
            <person name="Doudna J."/>
            <person name="Cate J.H.D."/>
            <person name="Banfield J.F."/>
        </authorList>
    </citation>
    <scope>NUCLEOTIDE SEQUENCE</scope>
    <source>
        <strain evidence="2">NC_groundwater_1482_Ag_S-0.65um_47_24</strain>
    </source>
</reference>
<protein>
    <submittedName>
        <fullName evidence="2">Uncharacterized protein</fullName>
    </submittedName>
</protein>
<comment type="caution">
    <text evidence="2">The sequence shown here is derived from an EMBL/GenBank/DDBJ whole genome shotgun (WGS) entry which is preliminary data.</text>
</comment>
<feature type="transmembrane region" description="Helical" evidence="1">
    <location>
        <begin position="55"/>
        <end position="80"/>
    </location>
</feature>
<keyword evidence="1" id="KW-0472">Membrane</keyword>